<proteinExistence type="predicted"/>
<name>A0A089WQG2_9PSED</name>
<evidence type="ECO:0000313" key="2">
    <source>
        <dbReference type="Proteomes" id="UP000029493"/>
    </source>
</evidence>
<reference evidence="1 2" key="1">
    <citation type="submission" date="2014-09" db="EMBL/GenBank/DDBJ databases">
        <authorList>
            <person name="Chan K.-G."/>
        </authorList>
    </citation>
    <scope>NUCLEOTIDE SEQUENCE [LARGE SCALE GENOMIC DNA]</scope>
    <source>
        <strain evidence="1 2">ND07</strain>
    </source>
</reference>
<sequence>MQQRFVIVPALPKEKDVIQRKTTVWSGVSTARFDLYDNLEKQRLTLSLQSRPDAEAECSRRNCAG</sequence>
<gene>
    <name evidence="1" type="ORF">LK03_16720</name>
</gene>
<accession>A0A089WQG2</accession>
<protein>
    <submittedName>
        <fullName evidence="1">Uncharacterized protein</fullName>
    </submittedName>
</protein>
<organism evidence="1 2">
    <name type="scientific">Pseudomonas cremoricolorata</name>
    <dbReference type="NCBI Taxonomy" id="157783"/>
    <lineage>
        <taxon>Bacteria</taxon>
        <taxon>Pseudomonadati</taxon>
        <taxon>Pseudomonadota</taxon>
        <taxon>Gammaproteobacteria</taxon>
        <taxon>Pseudomonadales</taxon>
        <taxon>Pseudomonadaceae</taxon>
        <taxon>Pseudomonas</taxon>
    </lineage>
</organism>
<dbReference type="RefSeq" id="WP_038413447.1">
    <property type="nucleotide sequence ID" value="NZ_CP009455.1"/>
</dbReference>
<dbReference type="OrthoDB" id="6925137at2"/>
<dbReference type="EMBL" id="CP009455">
    <property type="protein sequence ID" value="AIR90811.1"/>
    <property type="molecule type" value="Genomic_DNA"/>
</dbReference>
<keyword evidence="2" id="KW-1185">Reference proteome</keyword>
<evidence type="ECO:0000313" key="1">
    <source>
        <dbReference type="EMBL" id="AIR90811.1"/>
    </source>
</evidence>
<dbReference type="Proteomes" id="UP000029493">
    <property type="component" value="Chromosome"/>
</dbReference>
<dbReference type="KEGG" id="psw:LK03_16720"/>
<dbReference type="AlphaFoldDB" id="A0A089WQG2"/>